<evidence type="ECO:0000313" key="6">
    <source>
        <dbReference type="Proteomes" id="UP001595710"/>
    </source>
</evidence>
<dbReference type="InterPro" id="IPR050881">
    <property type="entry name" value="LL-DAP_aminotransferase"/>
</dbReference>
<dbReference type="InterPro" id="IPR015424">
    <property type="entry name" value="PyrdxlP-dep_Trfase"/>
</dbReference>
<keyword evidence="6" id="KW-1185">Reference proteome</keyword>
<dbReference type="EC" id="2.6.1.17" evidence="5"/>
<name>A0ABV7WTM5_9GAMM</name>
<dbReference type="Proteomes" id="UP001595710">
    <property type="component" value="Unassembled WGS sequence"/>
</dbReference>
<evidence type="ECO:0000259" key="4">
    <source>
        <dbReference type="Pfam" id="PF00155"/>
    </source>
</evidence>
<comment type="cofactor">
    <cofactor evidence="1">
        <name>pyridoxal 5'-phosphate</name>
        <dbReference type="ChEBI" id="CHEBI:597326"/>
    </cofactor>
</comment>
<proteinExistence type="predicted"/>
<dbReference type="RefSeq" id="WP_290282269.1">
    <property type="nucleotide sequence ID" value="NZ_JAUFQI010000001.1"/>
</dbReference>
<keyword evidence="2 5" id="KW-0032">Aminotransferase</keyword>
<dbReference type="GO" id="GO:0009016">
    <property type="term" value="F:succinyldiaminopimelate transaminase activity"/>
    <property type="evidence" value="ECO:0007669"/>
    <property type="project" value="UniProtKB-EC"/>
</dbReference>
<evidence type="ECO:0000313" key="5">
    <source>
        <dbReference type="EMBL" id="MFC3702656.1"/>
    </source>
</evidence>
<gene>
    <name evidence="5" type="primary">dapC</name>
    <name evidence="5" type="ORF">ACFOND_13510</name>
</gene>
<evidence type="ECO:0000256" key="3">
    <source>
        <dbReference type="ARBA" id="ARBA00022679"/>
    </source>
</evidence>
<dbReference type="Pfam" id="PF00155">
    <property type="entry name" value="Aminotran_1_2"/>
    <property type="match status" value="1"/>
</dbReference>
<evidence type="ECO:0000256" key="2">
    <source>
        <dbReference type="ARBA" id="ARBA00022576"/>
    </source>
</evidence>
<reference evidence="6" key="1">
    <citation type="journal article" date="2019" name="Int. J. Syst. Evol. Microbiol.">
        <title>The Global Catalogue of Microorganisms (GCM) 10K type strain sequencing project: providing services to taxonomists for standard genome sequencing and annotation.</title>
        <authorList>
            <consortium name="The Broad Institute Genomics Platform"/>
            <consortium name="The Broad Institute Genome Sequencing Center for Infectious Disease"/>
            <person name="Wu L."/>
            <person name="Ma J."/>
        </authorList>
    </citation>
    <scope>NUCLEOTIDE SEQUENCE [LARGE SCALE GENOMIC DNA]</scope>
    <source>
        <strain evidence="6">CECT 8288</strain>
    </source>
</reference>
<dbReference type="InterPro" id="IPR015421">
    <property type="entry name" value="PyrdxlP-dep_Trfase_major"/>
</dbReference>
<dbReference type="Gene3D" id="3.90.1150.10">
    <property type="entry name" value="Aspartate Aminotransferase, domain 1"/>
    <property type="match status" value="1"/>
</dbReference>
<dbReference type="PANTHER" id="PTHR42832">
    <property type="entry name" value="AMINO ACID AMINOTRANSFERASE"/>
    <property type="match status" value="1"/>
</dbReference>
<evidence type="ECO:0000256" key="1">
    <source>
        <dbReference type="ARBA" id="ARBA00001933"/>
    </source>
</evidence>
<dbReference type="InterPro" id="IPR004839">
    <property type="entry name" value="Aminotransferase_I/II_large"/>
</dbReference>
<dbReference type="InterPro" id="IPR015422">
    <property type="entry name" value="PyrdxlP-dep_Trfase_small"/>
</dbReference>
<organism evidence="5 6">
    <name type="scientific">Reinekea marina</name>
    <dbReference type="NCBI Taxonomy" id="1310421"/>
    <lineage>
        <taxon>Bacteria</taxon>
        <taxon>Pseudomonadati</taxon>
        <taxon>Pseudomonadota</taxon>
        <taxon>Gammaproteobacteria</taxon>
        <taxon>Oceanospirillales</taxon>
        <taxon>Saccharospirillaceae</taxon>
        <taxon>Reinekea</taxon>
    </lineage>
</organism>
<protein>
    <submittedName>
        <fullName evidence="5">Succinyldiaminopimelate transaminase</fullName>
        <ecNumber evidence="5">2.6.1.17</ecNumber>
    </submittedName>
</protein>
<dbReference type="InterPro" id="IPR019878">
    <property type="entry name" value="DapC_beta/gammaproteobac"/>
</dbReference>
<accession>A0ABV7WTM5</accession>
<dbReference type="NCBIfam" id="TIGR03538">
    <property type="entry name" value="DapC_gpp"/>
    <property type="match status" value="1"/>
</dbReference>
<feature type="domain" description="Aminotransferase class I/classII large" evidence="4">
    <location>
        <begin position="31"/>
        <end position="369"/>
    </location>
</feature>
<dbReference type="EMBL" id="JBHRYN010000014">
    <property type="protein sequence ID" value="MFC3702656.1"/>
    <property type="molecule type" value="Genomic_DNA"/>
</dbReference>
<dbReference type="CDD" id="cd00609">
    <property type="entry name" value="AAT_like"/>
    <property type="match status" value="1"/>
</dbReference>
<comment type="caution">
    <text evidence="5">The sequence shown here is derived from an EMBL/GenBank/DDBJ whole genome shotgun (WGS) entry which is preliminary data.</text>
</comment>
<dbReference type="SUPFAM" id="SSF53383">
    <property type="entry name" value="PLP-dependent transferases"/>
    <property type="match status" value="1"/>
</dbReference>
<sequence length="396" mass="44617">MNPRLSALHPYPFEKLRALLADVTPAEQSPIAWSVGEPKHAAPSFVEKVLNANLRSFENYPATAGTLELREAISAWCYRRFKLKETDAFSAEANVLPVTGTREALFSVVQALFDSESDADEVWMPNPFYQIYEGATLLAGGKTRYLDCTKENDYQPDYRSINDEQWQQCQMLFICTPGNPSGTTLSIETLKWLIKKSIQHNFIIFSDECYSELYRDEANPPAGLLQAASDLGHNDFKNCLVFHSLSKRSNLPGLRSGFTAGDSERIATFLRYRTYHGCAMPIPHQKVSIAAWQDETHVINNRKRYNEKYRAVTAELKGVLPLSVPDASFYLWPDLETDDLQVTKDWLSKANIRVLPGQYLSRTVDGVNPGYGHVRVALVAPLDDCITAAKRLKNIL</sequence>
<dbReference type="PANTHER" id="PTHR42832:SF3">
    <property type="entry name" value="L-GLUTAMINE--4-(METHYLSULFANYL)-2-OXOBUTANOATE AMINOTRANSFERASE"/>
    <property type="match status" value="1"/>
</dbReference>
<dbReference type="Gene3D" id="3.40.640.10">
    <property type="entry name" value="Type I PLP-dependent aspartate aminotransferase-like (Major domain)"/>
    <property type="match status" value="1"/>
</dbReference>
<keyword evidence="3 5" id="KW-0808">Transferase</keyword>